<keyword evidence="2" id="KW-1185">Reference proteome</keyword>
<proteinExistence type="predicted"/>
<organism evidence="1 2">
    <name type="scientific">Mycena metata</name>
    <dbReference type="NCBI Taxonomy" id="1033252"/>
    <lineage>
        <taxon>Eukaryota</taxon>
        <taxon>Fungi</taxon>
        <taxon>Dikarya</taxon>
        <taxon>Basidiomycota</taxon>
        <taxon>Agaricomycotina</taxon>
        <taxon>Agaricomycetes</taxon>
        <taxon>Agaricomycetidae</taxon>
        <taxon>Agaricales</taxon>
        <taxon>Marasmiineae</taxon>
        <taxon>Mycenaceae</taxon>
        <taxon>Mycena</taxon>
    </lineage>
</organism>
<accession>A0AAD7NYC1</accession>
<dbReference type="EMBL" id="JARKIB010000005">
    <property type="protein sequence ID" value="KAJ7779952.1"/>
    <property type="molecule type" value="Genomic_DNA"/>
</dbReference>
<evidence type="ECO:0000313" key="1">
    <source>
        <dbReference type="EMBL" id="KAJ7779952.1"/>
    </source>
</evidence>
<evidence type="ECO:0000313" key="2">
    <source>
        <dbReference type="Proteomes" id="UP001215598"/>
    </source>
</evidence>
<protein>
    <submittedName>
        <fullName evidence="1">Uncharacterized protein</fullName>
    </submittedName>
</protein>
<dbReference type="Proteomes" id="UP001215598">
    <property type="component" value="Unassembled WGS sequence"/>
</dbReference>
<gene>
    <name evidence="1" type="ORF">B0H16DRAFT_729077</name>
</gene>
<reference evidence="1" key="1">
    <citation type="submission" date="2023-03" db="EMBL/GenBank/DDBJ databases">
        <title>Massive genome expansion in bonnet fungi (Mycena s.s.) driven by repeated elements and novel gene families across ecological guilds.</title>
        <authorList>
            <consortium name="Lawrence Berkeley National Laboratory"/>
            <person name="Harder C.B."/>
            <person name="Miyauchi S."/>
            <person name="Viragh M."/>
            <person name="Kuo A."/>
            <person name="Thoen E."/>
            <person name="Andreopoulos B."/>
            <person name="Lu D."/>
            <person name="Skrede I."/>
            <person name="Drula E."/>
            <person name="Henrissat B."/>
            <person name="Morin E."/>
            <person name="Kohler A."/>
            <person name="Barry K."/>
            <person name="LaButti K."/>
            <person name="Morin E."/>
            <person name="Salamov A."/>
            <person name="Lipzen A."/>
            <person name="Mereny Z."/>
            <person name="Hegedus B."/>
            <person name="Baldrian P."/>
            <person name="Stursova M."/>
            <person name="Weitz H."/>
            <person name="Taylor A."/>
            <person name="Grigoriev I.V."/>
            <person name="Nagy L.G."/>
            <person name="Martin F."/>
            <person name="Kauserud H."/>
        </authorList>
    </citation>
    <scope>NUCLEOTIDE SEQUENCE</scope>
    <source>
        <strain evidence="1">CBHHK182m</strain>
    </source>
</reference>
<dbReference type="AlphaFoldDB" id="A0AAD7NYC1"/>
<sequence length="193" mass="22387">MQARYFSSTITVLPLLNTPFAHRQFHNHLTLSAPSKASPRVAAMYVRPPRPDIYANFHRTTLPIAPWSTAWEICDNIRFFTTSFMWHDLSEYDFFVKRVMQVRGPARPIAFLPDMPEADILFEAGGEYYEIDTMECRQLRYGGGFTSPDEFLRRLPHLEGLVEEFPDSTDNLYAEVCREQQRLSEAAAQKPYN</sequence>
<comment type="caution">
    <text evidence="1">The sequence shown here is derived from an EMBL/GenBank/DDBJ whole genome shotgun (WGS) entry which is preliminary data.</text>
</comment>
<name>A0AAD7NYC1_9AGAR</name>